<feature type="region of interest" description="Disordered" evidence="1">
    <location>
        <begin position="74"/>
        <end position="147"/>
    </location>
</feature>
<name>A0A9J7LVQ7_BRAFL</name>
<feature type="chain" id="PRO_5039904104" evidence="3">
    <location>
        <begin position="23"/>
        <end position="513"/>
    </location>
</feature>
<feature type="region of interest" description="Disordered" evidence="1">
    <location>
        <begin position="272"/>
        <end position="294"/>
    </location>
</feature>
<feature type="signal peptide" evidence="3">
    <location>
        <begin position="1"/>
        <end position="22"/>
    </location>
</feature>
<dbReference type="Gene3D" id="3.10.310.50">
    <property type="match status" value="1"/>
</dbReference>
<feature type="region of interest" description="Disordered" evidence="1">
    <location>
        <begin position="34"/>
        <end position="59"/>
    </location>
</feature>
<dbReference type="OMA" id="YCAANKQ"/>
<organism evidence="4 5">
    <name type="scientific">Branchiostoma floridae</name>
    <name type="common">Florida lancelet</name>
    <name type="synonym">Amphioxus</name>
    <dbReference type="NCBI Taxonomy" id="7739"/>
    <lineage>
        <taxon>Eukaryota</taxon>
        <taxon>Metazoa</taxon>
        <taxon>Chordata</taxon>
        <taxon>Cephalochordata</taxon>
        <taxon>Leptocardii</taxon>
        <taxon>Amphioxiformes</taxon>
        <taxon>Branchiostomatidae</taxon>
        <taxon>Branchiostoma</taxon>
    </lineage>
</organism>
<feature type="compositionally biased region" description="Low complexity" evidence="1">
    <location>
        <begin position="109"/>
        <end position="120"/>
    </location>
</feature>
<dbReference type="RefSeq" id="XP_035689998.1">
    <property type="nucleotide sequence ID" value="XM_035834105.1"/>
</dbReference>
<dbReference type="PANTHER" id="PTHR33748:SF5">
    <property type="entry name" value="GROUND-LIKE DOMAIN-CONTAINING PROTEIN"/>
    <property type="match status" value="1"/>
</dbReference>
<dbReference type="Pfam" id="PF17175">
    <property type="entry name" value="MOLO1"/>
    <property type="match status" value="1"/>
</dbReference>
<sequence>MVFKQSIFHVVVLALLLCEGSPMEVTVQVLPDATEGTADPQSGRFKTTTARVDIEDHLPEEKWSPEELWRRKSWDDGKVDTPRSEDPNETKGRLVETSHNRRRHHWTRNRNPGNRNHGNGDTQQPGRRRDQWTVPLSPQGVQPNRNKMTVVEDDIVYIKPETMTVTEDHLTEPKERKDGPTRPNIPLGNSSRVYGAVPDDTSYKQARYANRACPCRANVTKWWVEQYPHPQVDFQRCGRPGPSWLCDPNRILSTSEADDIEDIVLNVSSSVKGTPCPPKEMEQDEEDTNTTSVSKSHTFPGYQIAVALFFDLEKEYIEQDKHAIIRFAWSLLGRAWKPGDCDEGVVITYCAANKQVYTATGKAVRNKLTNKRVREVERASRDDLEKNRTAEALKKIIIAYKEFLAGPDQLGIEIVYCSLTIVIFLGISSTCFVWWVYMGRVRHYTFIADRKPEPCYMQCCRREDKRGCCGGVRCCKEEEEEENQVEEVIPMQGVTAVRKTYVVHEALTRLLED</sequence>
<keyword evidence="3" id="KW-0732">Signal</keyword>
<dbReference type="GO" id="GO:0016020">
    <property type="term" value="C:membrane"/>
    <property type="evidence" value="ECO:0000318"/>
    <property type="project" value="GO_Central"/>
</dbReference>
<evidence type="ECO:0000313" key="4">
    <source>
        <dbReference type="Proteomes" id="UP000001554"/>
    </source>
</evidence>
<dbReference type="KEGG" id="bfo:118425300"/>
<dbReference type="GO" id="GO:0005892">
    <property type="term" value="C:acetylcholine-gated channel complex"/>
    <property type="evidence" value="ECO:0007669"/>
    <property type="project" value="InterPro"/>
</dbReference>
<reference evidence="5" key="2">
    <citation type="submission" date="2025-08" db="UniProtKB">
        <authorList>
            <consortium name="RefSeq"/>
        </authorList>
    </citation>
    <scope>IDENTIFICATION</scope>
    <source>
        <strain evidence="5">S238N-H82</strain>
        <tissue evidence="5">Testes</tissue>
    </source>
</reference>
<feature type="transmembrane region" description="Helical" evidence="2">
    <location>
        <begin position="419"/>
        <end position="437"/>
    </location>
</feature>
<keyword evidence="2" id="KW-1133">Transmembrane helix</keyword>
<keyword evidence="2" id="KW-0472">Membrane</keyword>
<dbReference type="OrthoDB" id="8062037at2759"/>
<dbReference type="InterPro" id="IPR033438">
    <property type="entry name" value="MOLO1"/>
</dbReference>
<feature type="compositionally biased region" description="Basic and acidic residues" evidence="1">
    <location>
        <begin position="166"/>
        <end position="180"/>
    </location>
</feature>
<evidence type="ECO:0000256" key="1">
    <source>
        <dbReference type="SAM" id="MobiDB-lite"/>
    </source>
</evidence>
<feature type="region of interest" description="Disordered" evidence="1">
    <location>
        <begin position="166"/>
        <end position="190"/>
    </location>
</feature>
<dbReference type="Proteomes" id="UP000001554">
    <property type="component" value="Chromosome 11"/>
</dbReference>
<feature type="compositionally biased region" description="Polar residues" evidence="1">
    <location>
        <begin position="134"/>
        <end position="147"/>
    </location>
</feature>
<evidence type="ECO:0000313" key="5">
    <source>
        <dbReference type="RefSeq" id="XP_035689998.1"/>
    </source>
</evidence>
<gene>
    <name evidence="5" type="primary">LOC118425300</name>
</gene>
<proteinExistence type="predicted"/>
<protein>
    <submittedName>
        <fullName evidence="5">Uncharacterized protein LOC118425300</fullName>
    </submittedName>
</protein>
<keyword evidence="4" id="KW-1185">Reference proteome</keyword>
<evidence type="ECO:0000256" key="2">
    <source>
        <dbReference type="SAM" id="Phobius"/>
    </source>
</evidence>
<dbReference type="AlphaFoldDB" id="A0A9J7LVQ7"/>
<dbReference type="GeneID" id="118425300"/>
<reference evidence="4" key="1">
    <citation type="journal article" date="2020" name="Nat. Ecol. Evol.">
        <title>Deeply conserved synteny resolves early events in vertebrate evolution.</title>
        <authorList>
            <person name="Simakov O."/>
            <person name="Marletaz F."/>
            <person name="Yue J.X."/>
            <person name="O'Connell B."/>
            <person name="Jenkins J."/>
            <person name="Brandt A."/>
            <person name="Calef R."/>
            <person name="Tung C.H."/>
            <person name="Huang T.K."/>
            <person name="Schmutz J."/>
            <person name="Satoh N."/>
            <person name="Yu J.K."/>
            <person name="Putnam N.H."/>
            <person name="Green R.E."/>
            <person name="Rokhsar D.S."/>
        </authorList>
    </citation>
    <scope>NUCLEOTIDE SEQUENCE [LARGE SCALE GENOMIC DNA]</scope>
    <source>
        <strain evidence="4">S238N-H82</strain>
    </source>
</reference>
<accession>A0A9J7LVQ7</accession>
<keyword evidence="2" id="KW-0812">Transmembrane</keyword>
<feature type="compositionally biased region" description="Basic and acidic residues" evidence="1">
    <location>
        <begin position="74"/>
        <end position="99"/>
    </location>
</feature>
<dbReference type="PANTHER" id="PTHR33748">
    <property type="entry name" value="PROTEIN CBG04600"/>
    <property type="match status" value="1"/>
</dbReference>
<evidence type="ECO:0000256" key="3">
    <source>
        <dbReference type="SAM" id="SignalP"/>
    </source>
</evidence>